<keyword evidence="3" id="KW-1185">Reference proteome</keyword>
<feature type="region of interest" description="Disordered" evidence="1">
    <location>
        <begin position="132"/>
        <end position="193"/>
    </location>
</feature>
<name>A0A9W8DYD4_9FUNG</name>
<organism evidence="2 3">
    <name type="scientific">Tieghemiomyces parasiticus</name>
    <dbReference type="NCBI Taxonomy" id="78921"/>
    <lineage>
        <taxon>Eukaryota</taxon>
        <taxon>Fungi</taxon>
        <taxon>Fungi incertae sedis</taxon>
        <taxon>Zoopagomycota</taxon>
        <taxon>Kickxellomycotina</taxon>
        <taxon>Dimargaritomycetes</taxon>
        <taxon>Dimargaritales</taxon>
        <taxon>Dimargaritaceae</taxon>
        <taxon>Tieghemiomyces</taxon>
    </lineage>
</organism>
<comment type="caution">
    <text evidence="2">The sequence shown here is derived from an EMBL/GenBank/DDBJ whole genome shotgun (WGS) entry which is preliminary data.</text>
</comment>
<dbReference type="Proteomes" id="UP001150569">
    <property type="component" value="Unassembled WGS sequence"/>
</dbReference>
<protein>
    <submittedName>
        <fullName evidence="2">Uncharacterized protein</fullName>
    </submittedName>
</protein>
<gene>
    <name evidence="2" type="ORF">IWQ60_005550</name>
</gene>
<feature type="compositionally biased region" description="Polar residues" evidence="1">
    <location>
        <begin position="134"/>
        <end position="154"/>
    </location>
</feature>
<feature type="compositionally biased region" description="Polar residues" evidence="1">
    <location>
        <begin position="87"/>
        <end position="100"/>
    </location>
</feature>
<evidence type="ECO:0000313" key="2">
    <source>
        <dbReference type="EMBL" id="KAJ1923942.1"/>
    </source>
</evidence>
<feature type="region of interest" description="Disordered" evidence="1">
    <location>
        <begin position="26"/>
        <end position="120"/>
    </location>
</feature>
<dbReference type="EMBL" id="JANBPT010000303">
    <property type="protein sequence ID" value="KAJ1923942.1"/>
    <property type="molecule type" value="Genomic_DNA"/>
</dbReference>
<feature type="compositionally biased region" description="Low complexity" evidence="1">
    <location>
        <begin position="62"/>
        <end position="78"/>
    </location>
</feature>
<feature type="compositionally biased region" description="Polar residues" evidence="1">
    <location>
        <begin position="167"/>
        <end position="186"/>
    </location>
</feature>
<accession>A0A9W8DYD4</accession>
<feature type="region of interest" description="Disordered" evidence="1">
    <location>
        <begin position="356"/>
        <end position="379"/>
    </location>
</feature>
<dbReference type="AlphaFoldDB" id="A0A9W8DYD4"/>
<sequence length="422" mass="45365">MTNDPNLSRFRTPITDMHFQGFLSLSKPPLDARKRKASPATPAPLATRVRTEKPAPARRRGSTQSEGGESETSSSSATALVDGRSLLTRSGSELVASSSTREPRCQDRTAAPVPDSGSDVDVEEVLLMDDEMPRSSSPAVEPTHSNVGETLTAPTSPPEPAPVDTIEGTTSTEDATDSANPSTADTPPTGASLGIRDTILYLTSRAQFQRNLDRHRDNPQHLHTDIEFVEDQSPPTLVDQYRADAAAVFRRKLKGLLLGIDFHLPDALRILHNASGDWDVARQVLWRGPAACPGYSVWTPEDDRTLCNATEYAVIHALIVRKGSGAISRRLEYLARYYQREMNPAARQVLAELESAATAPSRSGDATAEEGGMTGSGRPVTVGLLEARDLLEQDPFVAACAGFVGTADTDKDERVLGTATAP</sequence>
<reference evidence="2" key="1">
    <citation type="submission" date="2022-07" db="EMBL/GenBank/DDBJ databases">
        <title>Phylogenomic reconstructions and comparative analyses of Kickxellomycotina fungi.</title>
        <authorList>
            <person name="Reynolds N.K."/>
            <person name="Stajich J.E."/>
            <person name="Barry K."/>
            <person name="Grigoriev I.V."/>
            <person name="Crous P."/>
            <person name="Smith M.E."/>
        </authorList>
    </citation>
    <scope>NUCLEOTIDE SEQUENCE</scope>
    <source>
        <strain evidence="2">RSA 861</strain>
    </source>
</reference>
<proteinExistence type="predicted"/>
<evidence type="ECO:0000256" key="1">
    <source>
        <dbReference type="SAM" id="MobiDB-lite"/>
    </source>
</evidence>
<evidence type="ECO:0000313" key="3">
    <source>
        <dbReference type="Proteomes" id="UP001150569"/>
    </source>
</evidence>
<dbReference type="OrthoDB" id="5578978at2759"/>